<evidence type="ECO:0000256" key="2">
    <source>
        <dbReference type="ARBA" id="ARBA00022448"/>
    </source>
</evidence>
<keyword evidence="8" id="KW-0868">Chloride</keyword>
<dbReference type="CDD" id="cd00400">
    <property type="entry name" value="Voltage_gated_ClC"/>
    <property type="match status" value="1"/>
</dbReference>
<evidence type="ECO:0000256" key="4">
    <source>
        <dbReference type="ARBA" id="ARBA00022989"/>
    </source>
</evidence>
<evidence type="ECO:0000256" key="10">
    <source>
        <dbReference type="PROSITE-ProRule" id="PRU00703"/>
    </source>
</evidence>
<keyword evidence="2" id="KW-0813">Transport</keyword>
<evidence type="ECO:0000259" key="13">
    <source>
        <dbReference type="PROSITE" id="PS51371"/>
    </source>
</evidence>
<dbReference type="PANTHER" id="PTHR43427:SF6">
    <property type="entry name" value="CHLORIDE CHANNEL PROTEIN CLC-E"/>
    <property type="match status" value="1"/>
</dbReference>
<dbReference type="InterPro" id="IPR001807">
    <property type="entry name" value="ClC"/>
</dbReference>
<dbReference type="OrthoDB" id="9767361at2"/>
<feature type="transmembrane region" description="Helical" evidence="12">
    <location>
        <begin position="276"/>
        <end position="298"/>
    </location>
</feature>
<keyword evidence="10" id="KW-0129">CBS domain</keyword>
<evidence type="ECO:0000256" key="9">
    <source>
        <dbReference type="ARBA" id="ARBA00023303"/>
    </source>
</evidence>
<feature type="transmembrane region" description="Helical" evidence="12">
    <location>
        <begin position="380"/>
        <end position="401"/>
    </location>
</feature>
<dbReference type="GO" id="GO:0034707">
    <property type="term" value="C:chloride channel complex"/>
    <property type="evidence" value="ECO:0007669"/>
    <property type="project" value="UniProtKB-KW"/>
</dbReference>
<dbReference type="AlphaFoldDB" id="A0A397Q2I4"/>
<protein>
    <submittedName>
        <fullName evidence="14">CIC family chloride channel protein</fullName>
    </submittedName>
</protein>
<feature type="transmembrane region" description="Helical" evidence="12">
    <location>
        <begin position="348"/>
        <end position="368"/>
    </location>
</feature>
<dbReference type="SUPFAM" id="SSF54631">
    <property type="entry name" value="CBS-domain pair"/>
    <property type="match status" value="1"/>
</dbReference>
<sequence>MTTTNEQPGETDANAQEGPDSPADRVSLFSAAKERLLLFFSDRFTANVSEFFAERQPLVWVMALVIGIAAAYAAILFRLAIRFFQLPWLQTMDKATTAAAMQLPWWVILLAPATGGLIVGFILLRFQRGRRPHNVADVIEAVAIGKCRISARDGFLSALISALSLGTGASAGREGPVVHLGATIASQLEQRFDLAPGAQRTLLGCGVSAAVAASFNVPIAGVLFAHEVILRHYALRAFVPITISSVVATIIARVHLGNFPAFIVPEYYIASLWEFPAFALLGLTSAAVAIAFQFAIIGADRAATATPIPVWLKPAVGGLCVGAIALSFPQVLGVGYDTTDAALNSQLGLLIMLALLLAKTAATALTLGFRMGGGVFSPSLYLGAMTGGAFGLIAESIFPALASGEGLYAILGMGAVAAAVLGAPISTTLIVFELTGGYQMTIALLLTVSISNGLTQAVHGVSYFHWLLNNRGLFLHEGPHQHIVHSVRVRDMMTPLEAEEEATKPEEGPYLQPAHTLRHALRVFDETGQEWLPVVDAQSEDLIGWVRHFDAIDAYNKALVAAHVEEHR</sequence>
<evidence type="ECO:0000256" key="12">
    <source>
        <dbReference type="SAM" id="Phobius"/>
    </source>
</evidence>
<feature type="domain" description="CBS" evidence="13">
    <location>
        <begin position="502"/>
        <end position="566"/>
    </location>
</feature>
<organism evidence="14 15">
    <name type="scientific">Dichotomicrobium thermohalophilum</name>
    <dbReference type="NCBI Taxonomy" id="933063"/>
    <lineage>
        <taxon>Bacteria</taxon>
        <taxon>Pseudomonadati</taxon>
        <taxon>Pseudomonadota</taxon>
        <taxon>Alphaproteobacteria</taxon>
        <taxon>Hyphomicrobiales</taxon>
        <taxon>Hyphomicrobiaceae</taxon>
        <taxon>Dichotomicrobium</taxon>
    </lineage>
</organism>
<accession>A0A397Q2I4</accession>
<evidence type="ECO:0000256" key="7">
    <source>
        <dbReference type="ARBA" id="ARBA00023173"/>
    </source>
</evidence>
<keyword evidence="3 12" id="KW-0812">Transmembrane</keyword>
<feature type="transmembrane region" description="Helical" evidence="12">
    <location>
        <begin position="407"/>
        <end position="432"/>
    </location>
</feature>
<evidence type="ECO:0000313" key="15">
    <source>
        <dbReference type="Proteomes" id="UP000266273"/>
    </source>
</evidence>
<comment type="caution">
    <text evidence="14">The sequence shown here is derived from an EMBL/GenBank/DDBJ whole genome shotgun (WGS) entry which is preliminary data.</text>
</comment>
<dbReference type="PROSITE" id="PS51371">
    <property type="entry name" value="CBS"/>
    <property type="match status" value="1"/>
</dbReference>
<name>A0A397Q2I4_9HYPH</name>
<evidence type="ECO:0000256" key="3">
    <source>
        <dbReference type="ARBA" id="ARBA00022692"/>
    </source>
</evidence>
<evidence type="ECO:0000256" key="8">
    <source>
        <dbReference type="ARBA" id="ARBA00023214"/>
    </source>
</evidence>
<dbReference type="InterPro" id="IPR014743">
    <property type="entry name" value="Cl-channel_core"/>
</dbReference>
<dbReference type="InterPro" id="IPR050368">
    <property type="entry name" value="ClC-type_chloride_channel"/>
</dbReference>
<proteinExistence type="predicted"/>
<keyword evidence="15" id="KW-1185">Reference proteome</keyword>
<feature type="transmembrane region" description="Helical" evidence="12">
    <location>
        <begin position="103"/>
        <end position="124"/>
    </location>
</feature>
<dbReference type="InterPro" id="IPR046342">
    <property type="entry name" value="CBS_dom_sf"/>
</dbReference>
<dbReference type="PANTHER" id="PTHR43427">
    <property type="entry name" value="CHLORIDE CHANNEL PROTEIN CLC-E"/>
    <property type="match status" value="1"/>
</dbReference>
<dbReference type="Pfam" id="PF00654">
    <property type="entry name" value="Voltage_CLC"/>
    <property type="match status" value="1"/>
</dbReference>
<keyword evidence="9" id="KW-0407">Ion channel</keyword>
<evidence type="ECO:0000256" key="6">
    <source>
        <dbReference type="ARBA" id="ARBA00023136"/>
    </source>
</evidence>
<feature type="region of interest" description="Disordered" evidence="11">
    <location>
        <begin position="1"/>
        <end position="22"/>
    </location>
</feature>
<dbReference type="InterPro" id="IPR000644">
    <property type="entry name" value="CBS_dom"/>
</dbReference>
<evidence type="ECO:0000313" key="14">
    <source>
        <dbReference type="EMBL" id="RIA55576.1"/>
    </source>
</evidence>
<feature type="transmembrane region" description="Helical" evidence="12">
    <location>
        <begin position="58"/>
        <end position="83"/>
    </location>
</feature>
<reference evidence="14 15" key="1">
    <citation type="submission" date="2018-08" db="EMBL/GenBank/DDBJ databases">
        <title>Genomic Encyclopedia of Archaeal and Bacterial Type Strains, Phase II (KMG-II): from individual species to whole genera.</title>
        <authorList>
            <person name="Goeker M."/>
        </authorList>
    </citation>
    <scope>NUCLEOTIDE SEQUENCE [LARGE SCALE GENOMIC DNA]</scope>
    <source>
        <strain evidence="14 15">DSM 5002</strain>
    </source>
</reference>
<evidence type="ECO:0000256" key="5">
    <source>
        <dbReference type="ARBA" id="ARBA00023065"/>
    </source>
</evidence>
<comment type="subcellular location">
    <subcellularLocation>
        <location evidence="1">Membrane</location>
        <topology evidence="1">Multi-pass membrane protein</topology>
    </subcellularLocation>
</comment>
<dbReference type="Proteomes" id="UP000266273">
    <property type="component" value="Unassembled WGS sequence"/>
</dbReference>
<dbReference type="GO" id="GO:0005254">
    <property type="term" value="F:chloride channel activity"/>
    <property type="evidence" value="ECO:0007669"/>
    <property type="project" value="UniProtKB-KW"/>
</dbReference>
<dbReference type="Gene3D" id="1.10.3080.10">
    <property type="entry name" value="Clc chloride channel"/>
    <property type="match status" value="1"/>
</dbReference>
<dbReference type="EMBL" id="QXDF01000001">
    <property type="protein sequence ID" value="RIA55576.1"/>
    <property type="molecule type" value="Genomic_DNA"/>
</dbReference>
<feature type="transmembrane region" description="Helical" evidence="12">
    <location>
        <begin position="310"/>
        <end position="328"/>
    </location>
</feature>
<keyword evidence="5" id="KW-0406">Ion transport</keyword>
<dbReference type="RefSeq" id="WP_119060466.1">
    <property type="nucleotide sequence ID" value="NZ_QXDF01000001.1"/>
</dbReference>
<dbReference type="SUPFAM" id="SSF81340">
    <property type="entry name" value="Clc chloride channel"/>
    <property type="match status" value="1"/>
</dbReference>
<feature type="transmembrane region" description="Helical" evidence="12">
    <location>
        <begin position="237"/>
        <end position="256"/>
    </location>
</feature>
<dbReference type="PRINTS" id="PR00762">
    <property type="entry name" value="CLCHANNEL"/>
</dbReference>
<evidence type="ECO:0000256" key="11">
    <source>
        <dbReference type="SAM" id="MobiDB-lite"/>
    </source>
</evidence>
<gene>
    <name evidence="14" type="ORF">BXY53_0646</name>
</gene>
<keyword evidence="4 12" id="KW-1133">Transmembrane helix</keyword>
<evidence type="ECO:0000256" key="1">
    <source>
        <dbReference type="ARBA" id="ARBA00004141"/>
    </source>
</evidence>
<keyword evidence="6 12" id="KW-0472">Membrane</keyword>
<keyword evidence="7" id="KW-0869">Chloride channel</keyword>